<proteinExistence type="predicted"/>
<evidence type="ECO:0000313" key="2">
    <source>
        <dbReference type="EMBL" id="CAR67109.1"/>
    </source>
</evidence>
<dbReference type="EMBL" id="FM162591">
    <property type="protein sequence ID" value="CAQ86328.1"/>
    <property type="molecule type" value="Genomic_DNA"/>
</dbReference>
<reference evidence="2" key="1">
    <citation type="journal article" date="2008" name="Proc. Natl. Acad. Sci. U.S.A.">
        <title>Rapid virulence annotation (RVA): identification of virulence factors using a bacterial genome library and multiple invertebrate hosts.</title>
        <authorList>
            <person name="Waterfield N.R."/>
            <person name="Sanchez-Contreras M."/>
            <person name="Eleftherianos I."/>
            <person name="Dowling A."/>
            <person name="Wilkinson P."/>
            <person name="Parkhill J."/>
            <person name="Thomson N."/>
            <person name="Reynolds S.E."/>
            <person name="Bode H.B."/>
            <person name="Dorus S."/>
            <person name="Ffrench-Constant R.H."/>
        </authorList>
    </citation>
    <scope>NUCLEOTIDE SEQUENCE</scope>
    <source>
        <strain evidence="2">ATCC 43949</strain>
    </source>
</reference>
<reference evidence="2" key="3">
    <citation type="submission" date="2008-09" db="EMBL/GenBank/DDBJ databases">
        <authorList>
            <person name="Thomson N.R."/>
        </authorList>
    </citation>
    <scope>NUCLEOTIDE SEQUENCE</scope>
    <source>
        <strain evidence="2">ATCC 43949</strain>
    </source>
</reference>
<organism evidence="2">
    <name type="scientific">Photorhabdus asymbiotica subsp. asymbiotica (strain ATCC 43949 / 3105-77)</name>
    <name type="common">Xenorhabdus luminescens (strain 2)</name>
    <dbReference type="NCBI Taxonomy" id="553480"/>
    <lineage>
        <taxon>Bacteria</taxon>
        <taxon>Pseudomonadati</taxon>
        <taxon>Pseudomonadota</taxon>
        <taxon>Gammaproteobacteria</taxon>
        <taxon>Enterobacterales</taxon>
        <taxon>Morganellaceae</taxon>
        <taxon>Photorhabdus</taxon>
    </lineage>
</organism>
<accession>B6VLS9</accession>
<accession>C7BRC0</accession>
<reference evidence="1" key="2">
    <citation type="submission" date="2008-05" db="EMBL/GenBank/DDBJ databases">
        <authorList>
            <person name="Crossman L.C."/>
        </authorList>
    </citation>
    <scope>NUCLEOTIDE SEQUENCE</scope>
    <source>
        <strain evidence="1">ATCC43949</strain>
    </source>
</reference>
<evidence type="ECO:0000313" key="3">
    <source>
        <dbReference type="Proteomes" id="UP000002747"/>
    </source>
</evidence>
<sequence length="56" mass="6084">MQISRMVSAGVDMAPNIFGLVDGGIHYGAITDDIELSASVKMVNTEKVGQLEVYRR</sequence>
<dbReference type="KEGG" id="pay:PAU_04241"/>
<dbReference type="AlphaFoldDB" id="B6VLS9"/>
<protein>
    <submittedName>
        <fullName evidence="2">Insecticidal toxin complex protein tcba (Toxin complex protein)</fullName>
    </submittedName>
</protein>
<evidence type="ECO:0000313" key="1">
    <source>
        <dbReference type="EMBL" id="CAQ86328.1"/>
    </source>
</evidence>
<reference evidence="1 3" key="4">
    <citation type="journal article" date="2009" name="BMC Genomics">
        <title>Comparative genomics of the emerging human pathogen Photorhabdus asymbiotica with the insect pathogen Photorhabdus luminescens.</title>
        <authorList>
            <person name="Wilkinson P."/>
            <person name="Waterfield N.R."/>
            <person name="Crossman L."/>
            <person name="Corton C."/>
            <person name="Sanchez-Contreras M."/>
            <person name="Vlisidou I."/>
            <person name="Barron A."/>
            <person name="Bignell A."/>
            <person name="Clark L."/>
            <person name="Ormond D."/>
            <person name="Mayho M."/>
            <person name="Bason N."/>
            <person name="Smith F."/>
            <person name="Simmonds M."/>
            <person name="Churcher C."/>
            <person name="Harris D."/>
            <person name="Thompson N.R."/>
            <person name="Quail M."/>
            <person name="Parkhill J."/>
            <person name="ffrench-Constant R.H."/>
        </authorList>
    </citation>
    <scope>NUCLEOTIDE SEQUENCE [LARGE SCALE GENOMIC DNA]</scope>
    <source>
        <strain evidence="3">ATCC 43949 / 3105-77</strain>
        <strain evidence="1">ATCC43949</strain>
    </source>
</reference>
<name>B6VLS9_PHOAA</name>
<gene>
    <name evidence="2" type="primary">tcdA2</name>
    <name evidence="1" type="synonym">tcbA</name>
    <name evidence="1" type="ordered locus">PAU_04241</name>
    <name evidence="2" type="ORF">PA-RVA9-1868</name>
</gene>
<dbReference type="Proteomes" id="UP000002747">
    <property type="component" value="Chromosome"/>
</dbReference>
<dbReference type="EMBL" id="FM211051">
    <property type="protein sequence ID" value="CAR67109.1"/>
    <property type="molecule type" value="Genomic_DNA"/>
</dbReference>